<protein>
    <submittedName>
        <fullName evidence="1">Uncharacterized protein</fullName>
    </submittedName>
</protein>
<gene>
    <name evidence="1" type="ORF">METZ01_LOCUS235459</name>
</gene>
<organism evidence="1">
    <name type="scientific">marine metagenome</name>
    <dbReference type="NCBI Taxonomy" id="408172"/>
    <lineage>
        <taxon>unclassified sequences</taxon>
        <taxon>metagenomes</taxon>
        <taxon>ecological metagenomes</taxon>
    </lineage>
</organism>
<dbReference type="AlphaFoldDB" id="A0A382H648"/>
<dbReference type="EMBL" id="UINC01059324">
    <property type="protein sequence ID" value="SVB82605.1"/>
    <property type="molecule type" value="Genomic_DNA"/>
</dbReference>
<name>A0A382H648_9ZZZZ</name>
<reference evidence="1" key="1">
    <citation type="submission" date="2018-05" db="EMBL/GenBank/DDBJ databases">
        <authorList>
            <person name="Lanie J.A."/>
            <person name="Ng W.-L."/>
            <person name="Kazmierczak K.M."/>
            <person name="Andrzejewski T.M."/>
            <person name="Davidsen T.M."/>
            <person name="Wayne K.J."/>
            <person name="Tettelin H."/>
            <person name="Glass J.I."/>
            <person name="Rusch D."/>
            <person name="Podicherti R."/>
            <person name="Tsui H.-C.T."/>
            <person name="Winkler M.E."/>
        </authorList>
    </citation>
    <scope>NUCLEOTIDE SEQUENCE</scope>
</reference>
<proteinExistence type="predicted"/>
<accession>A0A382H648</accession>
<evidence type="ECO:0000313" key="1">
    <source>
        <dbReference type="EMBL" id="SVB82605.1"/>
    </source>
</evidence>
<sequence>MMQIPALKKIGGCNVCIEQGDS</sequence>